<keyword evidence="3" id="KW-1185">Reference proteome</keyword>
<sequence>MASEKSRHIPLASNMTPEELLILLDNCNLLQLGLQWTINLLQDISARFEKTTELGQLAKENQGPSHYIHICEGSLLLKKFGEWCAKQQQPLLELATPSVLATCLTKTIDKGFQLGHALLFDRRFFDILGPDKFQPCCSATKSFVNLMTNFSTSVLTSWGLGLLRVPADSRPSKMTDVDTKACRGYAAALTRGLLIMSVTAAEIIFSSSNKGPAAVNAEANVGLGVVNCAVKCLSGLLKDMSELPEELRLIDETLIIKSLEALLTFLGFSVRSFILAPSEPGKLKLVRFWMMHLTVVAVTHIPQLSKCWLQLSRVTLQVFCSINRCELDSCNKHTTQVASSSLSLDLERSCKDKLVQLMIACLSEEGQQRQGSSAEGVEEALEARLIQLLDAANDGSKSGLLSVIAATPSLDIQNPEPSKACGAPGSSVMSAATQQQQPHFHLVSSILKDICLLPPHSRCRVAVSKHLLPWILDQAVFLESVSASTNAASGIIQPGSPLFTAATAILLFLIDCRSKSQATGDALAKKSWQSGCSQLYIKGCSTQPFLHYLATLILSNIISKLSEEESLKHLIDLGKAIQDMAVAEAAIAVGNGTIHSISHNHTESAPQPCQDTGTKAAEEATASTWTYTASMETTLFSAAPPANLQSRACCASQLLSALLQAVPRAVAMQALSASGLDISESSIMLTYMADIASSAGTGMLINAFSVLDSFDCSGLAIIWLQSLGLRSAQLSEEMDHHQVSAHGCQQDASSTELAGGRFNAGLSGAPMLHACYVLSSYHLAAVFMALEAAIRWAINIIRASEGSDVSAALGTAINKACHIAAQTLHKAFSLQLDHPHVLPHTVSVLRIMAMGGSYMSERDLTGVVQHLSVLLKVPSCTCYVATVASHMGCLNPLPVVSASHMGCLNPLPVDLFRALFEIPDPFVKHEVLLAAVSVSRTCAQQDLKALIPQGLLEPRDNSTPSQLSCLFRSYLTRKASYAAQTKPSPQLQPYLPQLSGRFQERKVSHLHNEADLNMKQALGLLNALVVKETHQDMDGVKTSLSISMFLQCQQKVETVCAAVQSMECQIKALLESLQSAELSADQATQLRIEISGLVIKIQSLLRSARSLT</sequence>
<dbReference type="Proteomes" id="UP000232323">
    <property type="component" value="Unassembled WGS sequence"/>
</dbReference>
<evidence type="ECO:0000313" key="2">
    <source>
        <dbReference type="EMBL" id="GAX74505.1"/>
    </source>
</evidence>
<proteinExistence type="predicted"/>
<evidence type="ECO:0000256" key="1">
    <source>
        <dbReference type="SAM" id="Coils"/>
    </source>
</evidence>
<reference evidence="2 3" key="1">
    <citation type="submission" date="2017-08" db="EMBL/GenBank/DDBJ databases">
        <title>Acidophilic green algal genome provides insights into adaptation to an acidic environment.</title>
        <authorList>
            <person name="Hirooka S."/>
            <person name="Hirose Y."/>
            <person name="Kanesaki Y."/>
            <person name="Higuchi S."/>
            <person name="Fujiwara T."/>
            <person name="Onuma R."/>
            <person name="Era A."/>
            <person name="Ohbayashi R."/>
            <person name="Uzuka A."/>
            <person name="Nozaki H."/>
            <person name="Yoshikawa H."/>
            <person name="Miyagishima S.Y."/>
        </authorList>
    </citation>
    <scope>NUCLEOTIDE SEQUENCE [LARGE SCALE GENOMIC DNA]</scope>
    <source>
        <strain evidence="2 3">NIES-2499</strain>
    </source>
</reference>
<dbReference type="AlphaFoldDB" id="A0A250WUM6"/>
<name>A0A250WUM6_9CHLO</name>
<protein>
    <submittedName>
        <fullName evidence="2">Uncharacterized protein</fullName>
    </submittedName>
</protein>
<organism evidence="2 3">
    <name type="scientific">Chlamydomonas eustigma</name>
    <dbReference type="NCBI Taxonomy" id="1157962"/>
    <lineage>
        <taxon>Eukaryota</taxon>
        <taxon>Viridiplantae</taxon>
        <taxon>Chlorophyta</taxon>
        <taxon>core chlorophytes</taxon>
        <taxon>Chlorophyceae</taxon>
        <taxon>CS clade</taxon>
        <taxon>Chlamydomonadales</taxon>
        <taxon>Chlamydomonadaceae</taxon>
        <taxon>Chlamydomonas</taxon>
    </lineage>
</organism>
<accession>A0A250WUM6</accession>
<dbReference type="EMBL" id="BEGY01000008">
    <property type="protein sequence ID" value="GAX74505.1"/>
    <property type="molecule type" value="Genomic_DNA"/>
</dbReference>
<feature type="coiled-coil region" evidence="1">
    <location>
        <begin position="1059"/>
        <end position="1086"/>
    </location>
</feature>
<comment type="caution">
    <text evidence="2">The sequence shown here is derived from an EMBL/GenBank/DDBJ whole genome shotgun (WGS) entry which is preliminary data.</text>
</comment>
<gene>
    <name evidence="2" type="ORF">CEUSTIGMA_g1954.t1</name>
</gene>
<keyword evidence="1" id="KW-0175">Coiled coil</keyword>
<evidence type="ECO:0000313" key="3">
    <source>
        <dbReference type="Proteomes" id="UP000232323"/>
    </source>
</evidence>